<dbReference type="AlphaFoldDB" id="A0A1E7FJ63"/>
<evidence type="ECO:0000313" key="2">
    <source>
        <dbReference type="Proteomes" id="UP000095751"/>
    </source>
</evidence>
<dbReference type="EMBL" id="KV784357">
    <property type="protein sequence ID" value="OEU17823.1"/>
    <property type="molecule type" value="Genomic_DNA"/>
</dbReference>
<organism evidence="1 2">
    <name type="scientific">Fragilariopsis cylindrus CCMP1102</name>
    <dbReference type="NCBI Taxonomy" id="635003"/>
    <lineage>
        <taxon>Eukaryota</taxon>
        <taxon>Sar</taxon>
        <taxon>Stramenopiles</taxon>
        <taxon>Ochrophyta</taxon>
        <taxon>Bacillariophyta</taxon>
        <taxon>Bacillariophyceae</taxon>
        <taxon>Bacillariophycidae</taxon>
        <taxon>Bacillariales</taxon>
        <taxon>Bacillariaceae</taxon>
        <taxon>Fragilariopsis</taxon>
    </lineage>
</organism>
<name>A0A1E7FJ63_9STRA</name>
<evidence type="ECO:0000313" key="1">
    <source>
        <dbReference type="EMBL" id="OEU17823.1"/>
    </source>
</evidence>
<sequence length="115" mass="12823">MTSYFAVLEIITFDTKQKGCVMEFHLGADDDLVNGIILDAQRGLGSTITKVVSGEIKAENTFYFQASQPIPLHKLLHMFRTREYKLNSVIPVGVENGEKYIFSMPAAAMESCNVM</sequence>
<proteinExistence type="predicted"/>
<protein>
    <submittedName>
        <fullName evidence="1">Uncharacterized protein</fullName>
    </submittedName>
</protein>
<accession>A0A1E7FJ63</accession>
<gene>
    <name evidence="1" type="ORF">FRACYDRAFT_268809</name>
</gene>
<reference evidence="1 2" key="1">
    <citation type="submission" date="2016-09" db="EMBL/GenBank/DDBJ databases">
        <title>Extensive genetic diversity and differential bi-allelic expression allows diatom success in the polar Southern Ocean.</title>
        <authorList>
            <consortium name="DOE Joint Genome Institute"/>
            <person name="Mock T."/>
            <person name="Otillar R.P."/>
            <person name="Strauss J."/>
            <person name="Dupont C."/>
            <person name="Frickenhaus S."/>
            <person name="Maumus F."/>
            <person name="Mcmullan M."/>
            <person name="Sanges R."/>
            <person name="Schmutz J."/>
            <person name="Toseland A."/>
            <person name="Valas R."/>
            <person name="Veluchamy A."/>
            <person name="Ward B.J."/>
            <person name="Allen A."/>
            <person name="Barry K."/>
            <person name="Falciatore A."/>
            <person name="Ferrante M."/>
            <person name="Fortunato A.E."/>
            <person name="Gloeckner G."/>
            <person name="Gruber A."/>
            <person name="Hipkin R."/>
            <person name="Janech M."/>
            <person name="Kroth P."/>
            <person name="Leese F."/>
            <person name="Lindquist E."/>
            <person name="Lyon B.R."/>
            <person name="Martin J."/>
            <person name="Mayer C."/>
            <person name="Parker M."/>
            <person name="Quesneville H."/>
            <person name="Raymond J."/>
            <person name="Uhlig C."/>
            <person name="Valentin K.U."/>
            <person name="Worden A.Z."/>
            <person name="Armbrust E.V."/>
            <person name="Bowler C."/>
            <person name="Green B."/>
            <person name="Moulton V."/>
            <person name="Van Oosterhout C."/>
            <person name="Grigoriev I."/>
        </authorList>
    </citation>
    <scope>NUCLEOTIDE SEQUENCE [LARGE SCALE GENOMIC DNA]</scope>
    <source>
        <strain evidence="1 2">CCMP1102</strain>
    </source>
</reference>
<dbReference type="KEGG" id="fcy:FRACYDRAFT_268809"/>
<dbReference type="InParanoid" id="A0A1E7FJ63"/>
<dbReference type="Proteomes" id="UP000095751">
    <property type="component" value="Unassembled WGS sequence"/>
</dbReference>
<keyword evidence="2" id="KW-1185">Reference proteome</keyword>